<dbReference type="GO" id="GO:0008240">
    <property type="term" value="F:tripeptidyl-peptidase activity"/>
    <property type="evidence" value="ECO:0007669"/>
    <property type="project" value="TreeGrafter"/>
</dbReference>
<protein>
    <submittedName>
        <fullName evidence="7">Peptidase S8</fullName>
    </submittedName>
</protein>
<dbReference type="Pfam" id="PF00082">
    <property type="entry name" value="Peptidase_S8"/>
    <property type="match status" value="1"/>
</dbReference>
<feature type="chain" id="PRO_5039351600" evidence="5">
    <location>
        <begin position="22"/>
        <end position="428"/>
    </location>
</feature>
<keyword evidence="2" id="KW-0378">Hydrolase</keyword>
<evidence type="ECO:0000313" key="8">
    <source>
        <dbReference type="Proteomes" id="UP000657574"/>
    </source>
</evidence>
<dbReference type="PROSITE" id="PS51695">
    <property type="entry name" value="SEDOLISIN"/>
    <property type="match status" value="1"/>
</dbReference>
<keyword evidence="1" id="KW-0645">Protease</keyword>
<comment type="caution">
    <text evidence="7">The sequence shown here is derived from an EMBL/GenBank/DDBJ whole genome shotgun (WGS) entry which is preliminary data.</text>
</comment>
<dbReference type="InterPro" id="IPR000209">
    <property type="entry name" value="Peptidase_S8/S53_dom"/>
</dbReference>
<dbReference type="InterPro" id="IPR036852">
    <property type="entry name" value="Peptidase_S8/S53_dom_sf"/>
</dbReference>
<evidence type="ECO:0000256" key="1">
    <source>
        <dbReference type="ARBA" id="ARBA00022670"/>
    </source>
</evidence>
<organism evidence="7 8">
    <name type="scientific">Streptomyces brasiliensis</name>
    <dbReference type="NCBI Taxonomy" id="1954"/>
    <lineage>
        <taxon>Bacteria</taxon>
        <taxon>Bacillati</taxon>
        <taxon>Actinomycetota</taxon>
        <taxon>Actinomycetes</taxon>
        <taxon>Kitasatosporales</taxon>
        <taxon>Streptomycetaceae</taxon>
        <taxon>Streptomyces</taxon>
    </lineage>
</organism>
<dbReference type="CDD" id="cd04056">
    <property type="entry name" value="Peptidases_S53"/>
    <property type="match status" value="1"/>
</dbReference>
<evidence type="ECO:0000256" key="5">
    <source>
        <dbReference type="SAM" id="SignalP"/>
    </source>
</evidence>
<keyword evidence="3" id="KW-0720">Serine protease</keyword>
<feature type="domain" description="Peptidase S53" evidence="6">
    <location>
        <begin position="73"/>
        <end position="428"/>
    </location>
</feature>
<accession>A0A917P7N3</accession>
<gene>
    <name evidence="7" type="ORF">GCM10010121_090520</name>
</gene>
<evidence type="ECO:0000313" key="7">
    <source>
        <dbReference type="EMBL" id="GGJ65718.1"/>
    </source>
</evidence>
<proteinExistence type="predicted"/>
<feature type="signal peptide" evidence="5">
    <location>
        <begin position="1"/>
        <end position="21"/>
    </location>
</feature>
<evidence type="ECO:0000256" key="4">
    <source>
        <dbReference type="SAM" id="MobiDB-lite"/>
    </source>
</evidence>
<dbReference type="InterPro" id="IPR050819">
    <property type="entry name" value="Tripeptidyl-peptidase_I"/>
</dbReference>
<keyword evidence="8" id="KW-1185">Reference proteome</keyword>
<dbReference type="SUPFAM" id="SSF52743">
    <property type="entry name" value="Subtilisin-like"/>
    <property type="match status" value="1"/>
</dbReference>
<dbReference type="PANTHER" id="PTHR14218:SF15">
    <property type="entry name" value="TRIPEPTIDYL-PEPTIDASE 1"/>
    <property type="match status" value="1"/>
</dbReference>
<evidence type="ECO:0000256" key="2">
    <source>
        <dbReference type="ARBA" id="ARBA00022801"/>
    </source>
</evidence>
<reference evidence="7" key="2">
    <citation type="submission" date="2020-09" db="EMBL/GenBank/DDBJ databases">
        <authorList>
            <person name="Sun Q."/>
            <person name="Ohkuma M."/>
        </authorList>
    </citation>
    <scope>NUCLEOTIDE SEQUENCE</scope>
    <source>
        <strain evidence="7">JCM 3086</strain>
    </source>
</reference>
<dbReference type="AlphaFoldDB" id="A0A917P7N3"/>
<reference evidence="7" key="1">
    <citation type="journal article" date="2014" name="Int. J. Syst. Evol. Microbiol.">
        <title>Complete genome sequence of Corynebacterium casei LMG S-19264T (=DSM 44701T), isolated from a smear-ripened cheese.</title>
        <authorList>
            <consortium name="US DOE Joint Genome Institute (JGI-PGF)"/>
            <person name="Walter F."/>
            <person name="Albersmeier A."/>
            <person name="Kalinowski J."/>
            <person name="Ruckert C."/>
        </authorList>
    </citation>
    <scope>NUCLEOTIDE SEQUENCE</scope>
    <source>
        <strain evidence="7">JCM 3086</strain>
    </source>
</reference>
<dbReference type="RefSeq" id="WP_189317132.1">
    <property type="nucleotide sequence ID" value="NZ_BMQA01000087.1"/>
</dbReference>
<sequence length="428" mass="43028">MAAAVAGALVAVVTSVSSATANSADDNGTTAESASAPVSVCGDPEPGHVACLSEMVPGAVPSSNGRAAQTPAGYGPADLQSAYRLTEAVQAGAGKGRTVAIVDAYDAPTAEADLAVYRSTFGLPPCTTDNGCFRKVNQQGDAAPLPKANPSWGVEISLDVDAVSATCPSCNILLVEASSTSIEDLADSVDTAVRLGASVVSNSYGGPESGVSDDTPLPSLALDRQDSYNHPGVPIIVSSGDSGYGLDASYPASLSTVISVGATKLTKSDDPRGWTETAWVTNHRGSAAGAGCSAHVAKPSWQHDKDCPNRMTADISAVGDPVTGLAVYDSIRDPSGPYPPGWLLVGGTSASAPEIAGMYALSGHTDIVRDASGLYSHRDQLHDVVGGSVSVPGSGQECPTSSYLCTAVEGYDGPTGLGTPDGLGVFAP</sequence>
<keyword evidence="5" id="KW-0732">Signal</keyword>
<evidence type="ECO:0000259" key="6">
    <source>
        <dbReference type="PROSITE" id="PS51695"/>
    </source>
</evidence>
<dbReference type="PANTHER" id="PTHR14218">
    <property type="entry name" value="PROTEASE S8 TRIPEPTIDYL PEPTIDASE I CLN2"/>
    <property type="match status" value="1"/>
</dbReference>
<feature type="region of interest" description="Disordered" evidence="4">
    <location>
        <begin position="20"/>
        <end position="39"/>
    </location>
</feature>
<evidence type="ECO:0000256" key="3">
    <source>
        <dbReference type="ARBA" id="ARBA00022825"/>
    </source>
</evidence>
<dbReference type="EMBL" id="BMQA01000087">
    <property type="protein sequence ID" value="GGJ65718.1"/>
    <property type="molecule type" value="Genomic_DNA"/>
</dbReference>
<name>A0A917P7N3_9ACTN</name>
<dbReference type="InterPro" id="IPR030400">
    <property type="entry name" value="Sedolisin_dom"/>
</dbReference>
<dbReference type="Gene3D" id="3.40.50.200">
    <property type="entry name" value="Peptidase S8/S53 domain"/>
    <property type="match status" value="1"/>
</dbReference>
<dbReference type="PROSITE" id="PS00138">
    <property type="entry name" value="SUBTILASE_SER"/>
    <property type="match status" value="1"/>
</dbReference>
<dbReference type="GO" id="GO:0006508">
    <property type="term" value="P:proteolysis"/>
    <property type="evidence" value="ECO:0007669"/>
    <property type="project" value="UniProtKB-KW"/>
</dbReference>
<dbReference type="Proteomes" id="UP000657574">
    <property type="component" value="Unassembled WGS sequence"/>
</dbReference>
<dbReference type="GO" id="GO:0004252">
    <property type="term" value="F:serine-type endopeptidase activity"/>
    <property type="evidence" value="ECO:0007669"/>
    <property type="project" value="InterPro"/>
</dbReference>
<dbReference type="InterPro" id="IPR023828">
    <property type="entry name" value="Peptidase_S8_Ser-AS"/>
</dbReference>